<dbReference type="Proteomes" id="UP000006327">
    <property type="component" value="Unassembled WGS sequence"/>
</dbReference>
<proteinExistence type="predicted"/>
<evidence type="ECO:0000313" key="1">
    <source>
        <dbReference type="EMBL" id="GAC20453.1"/>
    </source>
</evidence>
<sequence>MLAILKMRQLIVQRRQNGIFMIGWSIFNLKKIEWGKMKKCLYL</sequence>
<reference evidence="1 2" key="1">
    <citation type="journal article" date="2017" name="Antonie Van Leeuwenhoek">
        <title>Rhizobium rhizosphaerae sp. nov., a novel species isolated from rice rhizosphere.</title>
        <authorList>
            <person name="Zhao J.J."/>
            <person name="Zhang J."/>
            <person name="Zhang R.J."/>
            <person name="Zhang C.W."/>
            <person name="Yin H.Q."/>
            <person name="Zhang X.X."/>
        </authorList>
    </citation>
    <scope>NUCLEOTIDE SEQUENCE [LARGE SCALE GENOMIC DNA]</scope>
    <source>
        <strain evidence="1 2">BSs20135</strain>
    </source>
</reference>
<comment type="caution">
    <text evidence="1">The sequence shown here is derived from an EMBL/GenBank/DDBJ whole genome shotgun (WGS) entry which is preliminary data.</text>
</comment>
<protein>
    <submittedName>
        <fullName evidence="1">Uncharacterized protein</fullName>
    </submittedName>
</protein>
<gene>
    <name evidence="1" type="ORF">GARC_3498</name>
</gene>
<dbReference type="AlphaFoldDB" id="K6YUS3"/>
<accession>K6YUS3</accession>
<organism evidence="1 2">
    <name type="scientific">Paraglaciecola arctica BSs20135</name>
    <dbReference type="NCBI Taxonomy" id="493475"/>
    <lineage>
        <taxon>Bacteria</taxon>
        <taxon>Pseudomonadati</taxon>
        <taxon>Pseudomonadota</taxon>
        <taxon>Gammaproteobacteria</taxon>
        <taxon>Alteromonadales</taxon>
        <taxon>Alteromonadaceae</taxon>
        <taxon>Paraglaciecola</taxon>
    </lineage>
</organism>
<keyword evidence="2" id="KW-1185">Reference proteome</keyword>
<name>K6YUS3_9ALTE</name>
<evidence type="ECO:0000313" key="2">
    <source>
        <dbReference type="Proteomes" id="UP000006327"/>
    </source>
</evidence>
<dbReference type="EMBL" id="BAEO01000054">
    <property type="protein sequence ID" value="GAC20453.1"/>
    <property type="molecule type" value="Genomic_DNA"/>
</dbReference>